<dbReference type="Proteomes" id="UP000271974">
    <property type="component" value="Unassembled WGS sequence"/>
</dbReference>
<dbReference type="PROSITE" id="PS50089">
    <property type="entry name" value="ZF_RING_2"/>
    <property type="match status" value="1"/>
</dbReference>
<keyword evidence="6" id="KW-1133">Transmembrane helix</keyword>
<dbReference type="EMBL" id="RQTK01000191">
    <property type="protein sequence ID" value="RUS84852.1"/>
    <property type="molecule type" value="Genomic_DNA"/>
</dbReference>
<protein>
    <recommendedName>
        <fullName evidence="7">RING-type domain-containing protein</fullName>
    </recommendedName>
</protein>
<keyword evidence="2 4" id="KW-0863">Zinc-finger</keyword>
<dbReference type="InterPro" id="IPR001841">
    <property type="entry name" value="Znf_RING"/>
</dbReference>
<evidence type="ECO:0000256" key="3">
    <source>
        <dbReference type="ARBA" id="ARBA00022833"/>
    </source>
</evidence>
<feature type="compositionally biased region" description="Basic and acidic residues" evidence="5">
    <location>
        <begin position="27"/>
        <end position="37"/>
    </location>
</feature>
<feature type="domain" description="RING-type" evidence="7">
    <location>
        <begin position="51"/>
        <end position="108"/>
    </location>
</feature>
<feature type="region of interest" description="Disordered" evidence="5">
    <location>
        <begin position="1"/>
        <end position="45"/>
    </location>
</feature>
<evidence type="ECO:0000256" key="2">
    <source>
        <dbReference type="ARBA" id="ARBA00022771"/>
    </source>
</evidence>
<dbReference type="Gene3D" id="3.30.40.10">
    <property type="entry name" value="Zinc/RING finger domain, C3HC4 (zinc finger)"/>
    <property type="match status" value="1"/>
</dbReference>
<comment type="caution">
    <text evidence="8">The sequence shown here is derived from an EMBL/GenBank/DDBJ whole genome shotgun (WGS) entry which is preliminary data.</text>
</comment>
<proteinExistence type="predicted"/>
<evidence type="ECO:0000259" key="7">
    <source>
        <dbReference type="PROSITE" id="PS50089"/>
    </source>
</evidence>
<evidence type="ECO:0000256" key="4">
    <source>
        <dbReference type="PROSITE-ProRule" id="PRU00175"/>
    </source>
</evidence>
<feature type="transmembrane region" description="Helical" evidence="6">
    <location>
        <begin position="207"/>
        <end position="232"/>
    </location>
</feature>
<keyword evidence="6" id="KW-0472">Membrane</keyword>
<keyword evidence="6" id="KW-0812">Transmembrane</keyword>
<feature type="compositionally biased region" description="Polar residues" evidence="5">
    <location>
        <begin position="152"/>
        <end position="161"/>
    </location>
</feature>
<keyword evidence="3" id="KW-0862">Zinc</keyword>
<dbReference type="SUPFAM" id="SSF57850">
    <property type="entry name" value="RING/U-box"/>
    <property type="match status" value="1"/>
</dbReference>
<dbReference type="AlphaFoldDB" id="A0A433TTE3"/>
<accession>A0A433TTE3</accession>
<evidence type="ECO:0000313" key="8">
    <source>
        <dbReference type="EMBL" id="RUS84852.1"/>
    </source>
</evidence>
<feature type="compositionally biased region" description="Basic and acidic residues" evidence="5">
    <location>
        <begin position="1"/>
        <end position="20"/>
    </location>
</feature>
<dbReference type="GO" id="GO:0008270">
    <property type="term" value="F:zinc ion binding"/>
    <property type="evidence" value="ECO:0007669"/>
    <property type="project" value="UniProtKB-KW"/>
</dbReference>
<dbReference type="Pfam" id="PF13445">
    <property type="entry name" value="zf-RING_UBOX"/>
    <property type="match status" value="1"/>
</dbReference>
<evidence type="ECO:0000256" key="6">
    <source>
        <dbReference type="SAM" id="Phobius"/>
    </source>
</evidence>
<dbReference type="InterPro" id="IPR027370">
    <property type="entry name" value="Znf-RING_euk"/>
</dbReference>
<feature type="region of interest" description="Disordered" evidence="5">
    <location>
        <begin position="152"/>
        <end position="178"/>
    </location>
</feature>
<organism evidence="8 9">
    <name type="scientific">Elysia chlorotica</name>
    <name type="common">Eastern emerald elysia</name>
    <name type="synonym">Sea slug</name>
    <dbReference type="NCBI Taxonomy" id="188477"/>
    <lineage>
        <taxon>Eukaryota</taxon>
        <taxon>Metazoa</taxon>
        <taxon>Spiralia</taxon>
        <taxon>Lophotrochozoa</taxon>
        <taxon>Mollusca</taxon>
        <taxon>Gastropoda</taxon>
        <taxon>Heterobranchia</taxon>
        <taxon>Euthyneura</taxon>
        <taxon>Panpulmonata</taxon>
        <taxon>Sacoglossa</taxon>
        <taxon>Placobranchoidea</taxon>
        <taxon>Plakobranchidae</taxon>
        <taxon>Elysia</taxon>
    </lineage>
</organism>
<evidence type="ECO:0000256" key="5">
    <source>
        <dbReference type="SAM" id="MobiDB-lite"/>
    </source>
</evidence>
<feature type="non-terminal residue" evidence="8">
    <location>
        <position position="297"/>
    </location>
</feature>
<evidence type="ECO:0000313" key="9">
    <source>
        <dbReference type="Proteomes" id="UP000271974"/>
    </source>
</evidence>
<dbReference type="InterPro" id="IPR013083">
    <property type="entry name" value="Znf_RING/FYVE/PHD"/>
</dbReference>
<reference evidence="8 9" key="1">
    <citation type="submission" date="2019-01" db="EMBL/GenBank/DDBJ databases">
        <title>A draft genome assembly of the solar-powered sea slug Elysia chlorotica.</title>
        <authorList>
            <person name="Cai H."/>
            <person name="Li Q."/>
            <person name="Fang X."/>
            <person name="Li J."/>
            <person name="Curtis N.E."/>
            <person name="Altenburger A."/>
            <person name="Shibata T."/>
            <person name="Feng M."/>
            <person name="Maeda T."/>
            <person name="Schwartz J.A."/>
            <person name="Shigenobu S."/>
            <person name="Lundholm N."/>
            <person name="Nishiyama T."/>
            <person name="Yang H."/>
            <person name="Hasebe M."/>
            <person name="Li S."/>
            <person name="Pierce S.K."/>
            <person name="Wang J."/>
        </authorList>
    </citation>
    <scope>NUCLEOTIDE SEQUENCE [LARGE SCALE GENOMIC DNA]</scope>
    <source>
        <strain evidence="8">EC2010</strain>
        <tissue evidence="8">Whole organism of an adult</tissue>
    </source>
</reference>
<dbReference type="PROSITE" id="PS00518">
    <property type="entry name" value="ZF_RING_1"/>
    <property type="match status" value="1"/>
</dbReference>
<feature type="transmembrane region" description="Helical" evidence="6">
    <location>
        <begin position="244"/>
        <end position="264"/>
    </location>
</feature>
<sequence>MDRLKTDDPNRSRICVKEYGDGSDMNETDKLAHHTDKDEDSSDSTDYEHTCVICYDIMVRPQEVRPCGHVFCELCLWQLHASTSSMLNTRQRQGERITDLSVLCPICRGSIQFCEAKEKLDDIVRSKYPHRYMERLHFLNNHIRQLENCSPPRSNGGQYQQPRMRPNHRPNQGQNQRPPLVNKMWQIFRISGKLVIDCGKICLVSTLLIYMVTTVGLLKFFLTCVGHSGILFDREERNARNTTCFHLIQCLGIVVFVASVQQFFSLQWGQLLKRSAGVFFLTSMGYYLDGPYGRNIV</sequence>
<dbReference type="OrthoDB" id="6058540at2759"/>
<keyword evidence="9" id="KW-1185">Reference proteome</keyword>
<evidence type="ECO:0000256" key="1">
    <source>
        <dbReference type="ARBA" id="ARBA00022723"/>
    </source>
</evidence>
<dbReference type="InterPro" id="IPR017907">
    <property type="entry name" value="Znf_RING_CS"/>
</dbReference>
<gene>
    <name evidence="8" type="ORF">EGW08_007393</name>
</gene>
<name>A0A433TTE3_ELYCH</name>
<dbReference type="SMART" id="SM00184">
    <property type="entry name" value="RING"/>
    <property type="match status" value="1"/>
</dbReference>
<keyword evidence="1" id="KW-0479">Metal-binding</keyword>